<keyword evidence="4" id="KW-0732">Signal</keyword>
<feature type="signal peptide" evidence="4">
    <location>
        <begin position="1"/>
        <end position="18"/>
    </location>
</feature>
<evidence type="ECO:0000256" key="4">
    <source>
        <dbReference type="SAM" id="SignalP"/>
    </source>
</evidence>
<dbReference type="SUPFAM" id="SSF53474">
    <property type="entry name" value="alpha/beta-Hydrolases"/>
    <property type="match status" value="1"/>
</dbReference>
<feature type="region of interest" description="Disordered" evidence="3">
    <location>
        <begin position="537"/>
        <end position="563"/>
    </location>
</feature>
<evidence type="ECO:0000256" key="3">
    <source>
        <dbReference type="SAM" id="MobiDB-lite"/>
    </source>
</evidence>
<dbReference type="PANTHER" id="PTHR43248:SF25">
    <property type="entry name" value="AB HYDROLASE-1 DOMAIN-CONTAINING PROTEIN-RELATED"/>
    <property type="match status" value="1"/>
</dbReference>
<dbReference type="PANTHER" id="PTHR43248">
    <property type="entry name" value="2-SUCCINYL-6-HYDROXY-2,4-CYCLOHEXADIENE-1-CARBOXYLATE SYNTHASE"/>
    <property type="match status" value="1"/>
</dbReference>
<reference evidence="6" key="1">
    <citation type="submission" date="2023-10" db="EMBL/GenBank/DDBJ databases">
        <authorList>
            <person name="Hackl T."/>
        </authorList>
    </citation>
    <scope>NUCLEOTIDE SEQUENCE</scope>
</reference>
<comment type="caution">
    <text evidence="6">The sequence shown here is derived from an EMBL/GenBank/DDBJ whole genome shotgun (WGS) entry which is preliminary data.</text>
</comment>
<accession>A0AAI8VSP8</accession>
<dbReference type="Gene3D" id="3.40.50.1820">
    <property type="entry name" value="alpha/beta hydrolase"/>
    <property type="match status" value="2"/>
</dbReference>
<gene>
    <name evidence="6" type="ORF">KHLLAP_LOCUS10427</name>
</gene>
<organism evidence="6 7">
    <name type="scientific">Anthostomella pinea</name>
    <dbReference type="NCBI Taxonomy" id="933095"/>
    <lineage>
        <taxon>Eukaryota</taxon>
        <taxon>Fungi</taxon>
        <taxon>Dikarya</taxon>
        <taxon>Ascomycota</taxon>
        <taxon>Pezizomycotina</taxon>
        <taxon>Sordariomycetes</taxon>
        <taxon>Xylariomycetidae</taxon>
        <taxon>Xylariales</taxon>
        <taxon>Xylariaceae</taxon>
        <taxon>Anthostomella</taxon>
    </lineage>
</organism>
<evidence type="ECO:0000256" key="1">
    <source>
        <dbReference type="ARBA" id="ARBA00010088"/>
    </source>
</evidence>
<dbReference type="InterPro" id="IPR051601">
    <property type="entry name" value="Serine_prot/Carboxylest_S33"/>
</dbReference>
<dbReference type="GO" id="GO:0016787">
    <property type="term" value="F:hydrolase activity"/>
    <property type="evidence" value="ECO:0007669"/>
    <property type="project" value="UniProtKB-KW"/>
</dbReference>
<feature type="domain" description="Peptidase S33 tripeptidyl aminopeptidase-like C-terminal" evidence="5">
    <location>
        <begin position="552"/>
        <end position="631"/>
    </location>
</feature>
<dbReference type="InterPro" id="IPR029058">
    <property type="entry name" value="AB_hydrolase_fold"/>
</dbReference>
<proteinExistence type="inferred from homology"/>
<comment type="similarity">
    <text evidence="1">Belongs to the peptidase S33 family.</text>
</comment>
<keyword evidence="7" id="KW-1185">Reference proteome</keyword>
<evidence type="ECO:0000313" key="6">
    <source>
        <dbReference type="EMBL" id="CAJ2509959.1"/>
    </source>
</evidence>
<feature type="region of interest" description="Disordered" evidence="3">
    <location>
        <begin position="248"/>
        <end position="272"/>
    </location>
</feature>
<dbReference type="AlphaFoldDB" id="A0AAI8VSP8"/>
<name>A0AAI8VSP8_9PEZI</name>
<dbReference type="InterPro" id="IPR013595">
    <property type="entry name" value="Pept_S33_TAP-like_C"/>
</dbReference>
<dbReference type="Pfam" id="PF08386">
    <property type="entry name" value="Abhydrolase_4"/>
    <property type="match status" value="1"/>
</dbReference>
<evidence type="ECO:0000256" key="2">
    <source>
        <dbReference type="ARBA" id="ARBA00022801"/>
    </source>
</evidence>
<sequence>MRLVTLPLLDILLGIAAGGRTKPGDADFDWSSITPSRDLAYQPCYTPGEFLCARLLVPLDWRANESSASADPDPNHHRSNRDNRTVALAIIKLPATTPSATDHSSFGGTIFTNPGGPGGSGVSLMLDRGHYLRAAVSSPSRRYEVLSWDPRGVAFTTPNADCFAGDLTARHAAEIQGHAVGRLTGPGGPTALRRQHAVAAGFGRLCEGVVGEEAGAILPFLNTASVARDMVEMVDKVGELREREREEAASKVVGLDGQQPLQKPAEKGKKTERKKVARIQYWGFSYGTVLGNTFASMFPGRVGRMILDGVVDADDYMDGLWLKNLQDTEELVTLFYTSCFAAGHDKCPLAQPGYTAWTALKSRVDSLVAALDAEPVAVSTEGNKHMIIITGQEVLAAFQRPLYTAQASFPQLAVTLAEALQGNYTLLIKNALQSQLPPLDEACSTTNSSVLATRVKRDAQQAILCSDGFPTAANLTIPELEAYVSAIAHQSRTFAPFWASIRFACSGWRARPNWRFSGPFGTPEPLLPITAAIQGAEEVDSDENEDDGRENGKEDPDETNNRPAAPLLFLTSRLDPVTPARNAFAMAAAHPRAGVVIQDSVGHCAGLEPSACTRDVIQKYLEFGTVPTTDSGSGSSESDPGVTQCKPDCEDLWGSCAGDDGLAPLGLEREEYGDWEWGLV</sequence>
<dbReference type="Proteomes" id="UP001295740">
    <property type="component" value="Unassembled WGS sequence"/>
</dbReference>
<feature type="chain" id="PRO_5042551212" evidence="4">
    <location>
        <begin position="19"/>
        <end position="680"/>
    </location>
</feature>
<feature type="compositionally biased region" description="Acidic residues" evidence="3">
    <location>
        <begin position="537"/>
        <end position="548"/>
    </location>
</feature>
<protein>
    <submittedName>
        <fullName evidence="6">Uu.00g058590.m01.CDS01</fullName>
    </submittedName>
</protein>
<evidence type="ECO:0000313" key="7">
    <source>
        <dbReference type="Proteomes" id="UP001295740"/>
    </source>
</evidence>
<dbReference type="EMBL" id="CAUWAG010000013">
    <property type="protein sequence ID" value="CAJ2509959.1"/>
    <property type="molecule type" value="Genomic_DNA"/>
</dbReference>
<evidence type="ECO:0000259" key="5">
    <source>
        <dbReference type="Pfam" id="PF08386"/>
    </source>
</evidence>
<keyword evidence="2" id="KW-0378">Hydrolase</keyword>